<protein>
    <submittedName>
        <fullName evidence="4">Biosynthetic arginine decarboxylase</fullName>
        <ecNumber evidence="4">4.1.1.19</ecNumber>
    </submittedName>
</protein>
<dbReference type="GO" id="GO:0008295">
    <property type="term" value="P:spermidine biosynthetic process"/>
    <property type="evidence" value="ECO:0007669"/>
    <property type="project" value="InterPro"/>
</dbReference>
<gene>
    <name evidence="4" type="primary">speA_3</name>
    <name evidence="4" type="ORF">NCTC8297_01060</name>
</gene>
<organism evidence="4 5">
    <name type="scientific">Salmonella enterica subsp. arizonae</name>
    <dbReference type="NCBI Taxonomy" id="59203"/>
    <lineage>
        <taxon>Bacteria</taxon>
        <taxon>Pseudomonadati</taxon>
        <taxon>Pseudomonadota</taxon>
        <taxon>Gammaproteobacteria</taxon>
        <taxon>Enterobacterales</taxon>
        <taxon>Enterobacteriaceae</taxon>
        <taxon>Salmonella</taxon>
    </lineage>
</organism>
<reference evidence="4 5" key="1">
    <citation type="submission" date="2018-06" db="EMBL/GenBank/DDBJ databases">
        <authorList>
            <consortium name="Pathogen Informatics"/>
            <person name="Doyle S."/>
        </authorList>
    </citation>
    <scope>NUCLEOTIDE SEQUENCE [LARGE SCALE GENOMIC DNA]</scope>
    <source>
        <strain evidence="4 5">NCTC8297</strain>
    </source>
</reference>
<evidence type="ECO:0000259" key="3">
    <source>
        <dbReference type="Pfam" id="PF17810"/>
    </source>
</evidence>
<dbReference type="GO" id="GO:0006527">
    <property type="term" value="P:L-arginine catabolic process"/>
    <property type="evidence" value="ECO:0007669"/>
    <property type="project" value="InterPro"/>
</dbReference>
<dbReference type="InterPro" id="IPR009006">
    <property type="entry name" value="Ala_racemase/Decarboxylase_C"/>
</dbReference>
<dbReference type="InterPro" id="IPR002985">
    <property type="entry name" value="Arg_decrbxlase"/>
</dbReference>
<accession>A0A379T6Y6</accession>
<evidence type="ECO:0000256" key="2">
    <source>
        <dbReference type="ARBA" id="ARBA00022898"/>
    </source>
</evidence>
<comment type="cofactor">
    <cofactor evidence="1">
        <name>pyridoxal 5'-phosphate</name>
        <dbReference type="ChEBI" id="CHEBI:597326"/>
    </cofactor>
</comment>
<keyword evidence="4" id="KW-0456">Lyase</keyword>
<evidence type="ECO:0000313" key="5">
    <source>
        <dbReference type="Proteomes" id="UP000254741"/>
    </source>
</evidence>
<dbReference type="Proteomes" id="UP000254741">
    <property type="component" value="Unassembled WGS sequence"/>
</dbReference>
<dbReference type="EC" id="4.1.1.19" evidence="4"/>
<dbReference type="FunFam" id="1.20.58.930:FF:000001">
    <property type="entry name" value="Biosynthetic arginine decarboxylase"/>
    <property type="match status" value="1"/>
</dbReference>
<dbReference type="GO" id="GO:0033388">
    <property type="term" value="P:putrescine biosynthetic process from arginine"/>
    <property type="evidence" value="ECO:0007669"/>
    <property type="project" value="TreeGrafter"/>
</dbReference>
<evidence type="ECO:0000313" key="4">
    <source>
        <dbReference type="EMBL" id="SUG45866.1"/>
    </source>
</evidence>
<feature type="domain" description="Arginine decarboxylase helical bundle" evidence="3">
    <location>
        <begin position="65"/>
        <end position="140"/>
    </location>
</feature>
<name>A0A379T6Y6_SALER</name>
<dbReference type="AlphaFoldDB" id="A0A379T6Y6"/>
<dbReference type="Gene3D" id="3.20.20.10">
    <property type="entry name" value="Alanine racemase"/>
    <property type="match status" value="1"/>
</dbReference>
<dbReference type="InterPro" id="IPR029066">
    <property type="entry name" value="PLP-binding_barrel"/>
</dbReference>
<proteinExistence type="predicted"/>
<dbReference type="EMBL" id="UGXG01000002">
    <property type="protein sequence ID" value="SUG45866.1"/>
    <property type="molecule type" value="Genomic_DNA"/>
</dbReference>
<dbReference type="Gene3D" id="2.40.37.10">
    <property type="entry name" value="Lyase, Ornithine Decarboxylase, Chain A, domain 1"/>
    <property type="match status" value="1"/>
</dbReference>
<dbReference type="PANTHER" id="PTHR43295">
    <property type="entry name" value="ARGININE DECARBOXYLASE"/>
    <property type="match status" value="1"/>
</dbReference>
<keyword evidence="2" id="KW-0663">Pyridoxal phosphate</keyword>
<dbReference type="InterPro" id="IPR040634">
    <property type="entry name" value="Arg_decarb_HB"/>
</dbReference>
<dbReference type="Pfam" id="PF17810">
    <property type="entry name" value="Arg_decarb_HB"/>
    <property type="match status" value="1"/>
</dbReference>
<evidence type="ECO:0000256" key="1">
    <source>
        <dbReference type="ARBA" id="ARBA00001933"/>
    </source>
</evidence>
<dbReference type="Gene3D" id="1.20.58.930">
    <property type="match status" value="1"/>
</dbReference>
<sequence>MNYGLNEYANNIIWAIGDACEEHGLPHPTVITESGRAVTAHHTVLVSNIIGVERNEYTDPTAPAEDAPRALQNLWETWQEMHKPGTRRSLREWLHDSQMDLHDIHIGYSSGAFSLQERAWAEQLYLSMCHEVQKQLDPQKPCASPDYRRTARANGGQNVRQLLAVPVDAGCVGGSISCSLCCRWKA</sequence>
<dbReference type="PANTHER" id="PTHR43295:SF9">
    <property type="entry name" value="BIOSYNTHETIC ARGININE DECARBOXYLASE"/>
    <property type="match status" value="1"/>
</dbReference>
<dbReference type="SUPFAM" id="SSF51419">
    <property type="entry name" value="PLP-binding barrel"/>
    <property type="match status" value="1"/>
</dbReference>
<dbReference type="GO" id="GO:0008792">
    <property type="term" value="F:arginine decarboxylase activity"/>
    <property type="evidence" value="ECO:0007669"/>
    <property type="project" value="UniProtKB-EC"/>
</dbReference>